<evidence type="ECO:0000313" key="3">
    <source>
        <dbReference type="Proteomes" id="UP001320420"/>
    </source>
</evidence>
<accession>A0AAN9YRV8</accession>
<proteinExistence type="predicted"/>
<comment type="caution">
    <text evidence="2">The sequence shown here is derived from an EMBL/GenBank/DDBJ whole genome shotgun (WGS) entry which is preliminary data.</text>
</comment>
<evidence type="ECO:0000313" key="2">
    <source>
        <dbReference type="EMBL" id="KAK7755121.1"/>
    </source>
</evidence>
<sequence>MIIPKVGVARNFTKGVKESFGRTEEELEWEKAQEYEKRRAAEEKEKRLLRNTAPKRRRS</sequence>
<name>A0AAN9YRV8_9PEZI</name>
<organism evidence="2 3">
    <name type="scientific">Diatrype stigma</name>
    <dbReference type="NCBI Taxonomy" id="117547"/>
    <lineage>
        <taxon>Eukaryota</taxon>
        <taxon>Fungi</taxon>
        <taxon>Dikarya</taxon>
        <taxon>Ascomycota</taxon>
        <taxon>Pezizomycotina</taxon>
        <taxon>Sordariomycetes</taxon>
        <taxon>Xylariomycetidae</taxon>
        <taxon>Xylariales</taxon>
        <taxon>Diatrypaceae</taxon>
        <taxon>Diatrype</taxon>
    </lineage>
</organism>
<evidence type="ECO:0000256" key="1">
    <source>
        <dbReference type="SAM" id="MobiDB-lite"/>
    </source>
</evidence>
<dbReference type="AlphaFoldDB" id="A0AAN9YRV8"/>
<dbReference type="Proteomes" id="UP001320420">
    <property type="component" value="Unassembled WGS sequence"/>
</dbReference>
<keyword evidence="3" id="KW-1185">Reference proteome</keyword>
<dbReference type="EMBL" id="JAKJXP020000015">
    <property type="protein sequence ID" value="KAK7755121.1"/>
    <property type="molecule type" value="Genomic_DNA"/>
</dbReference>
<feature type="compositionally biased region" description="Basic residues" evidence="1">
    <location>
        <begin position="49"/>
        <end position="59"/>
    </location>
</feature>
<protein>
    <submittedName>
        <fullName evidence="2">Uncharacterized protein</fullName>
    </submittedName>
</protein>
<reference evidence="2 3" key="1">
    <citation type="submission" date="2024-02" db="EMBL/GenBank/DDBJ databases">
        <title>De novo assembly and annotation of 12 fungi associated with fruit tree decline syndrome in Ontario, Canada.</title>
        <authorList>
            <person name="Sulman M."/>
            <person name="Ellouze W."/>
            <person name="Ilyukhin E."/>
        </authorList>
    </citation>
    <scope>NUCLEOTIDE SEQUENCE [LARGE SCALE GENOMIC DNA]</scope>
    <source>
        <strain evidence="2 3">M11/M66-122</strain>
    </source>
</reference>
<gene>
    <name evidence="2" type="ORF">SLS62_002936</name>
</gene>
<feature type="region of interest" description="Disordered" evidence="1">
    <location>
        <begin position="40"/>
        <end position="59"/>
    </location>
</feature>